<dbReference type="HOGENOM" id="CLU_1740255_0_0_1"/>
<evidence type="ECO:0000256" key="1">
    <source>
        <dbReference type="SAM" id="MobiDB-lite"/>
    </source>
</evidence>
<feature type="region of interest" description="Disordered" evidence="1">
    <location>
        <begin position="1"/>
        <end position="62"/>
    </location>
</feature>
<dbReference type="KEGG" id="lel:PVL30_005550"/>
<sequence>MGWLSFGAKKDETSTSSIPTSSTTTAIPPSSGANFQQRSHTALPTNASESVPDTARLASPGGSDIEATLHQIAPDHADIRIKTAKITSNSTRIDPNDGTRTTDIRSTVEDFVSRYPPNNVFIIDGEKGVRQSIICTENNSGGGKTCLKLGVATVELFKTMQGMEYFCGLPNDVRATYFECRKIR</sequence>
<dbReference type="RefSeq" id="XP_001524007.1">
    <property type="nucleotide sequence ID" value="XM_001523957.1"/>
</dbReference>
<feature type="compositionally biased region" description="Low complexity" evidence="1">
    <location>
        <begin position="14"/>
        <end position="31"/>
    </location>
</feature>
<keyword evidence="3" id="KW-1185">Reference proteome</keyword>
<proteinExistence type="predicted"/>
<name>A5E5D1_LODEL</name>
<protein>
    <submittedName>
        <fullName evidence="2">Uncharacterized protein</fullName>
    </submittedName>
</protein>
<dbReference type="Proteomes" id="UP000001996">
    <property type="component" value="Unassembled WGS sequence"/>
</dbReference>
<dbReference type="GeneID" id="5231218"/>
<dbReference type="InParanoid" id="A5E5D1"/>
<dbReference type="eggNOG" id="ENOG502SEQJ">
    <property type="taxonomic scope" value="Eukaryota"/>
</dbReference>
<accession>A5E5D1</accession>
<evidence type="ECO:0000313" key="3">
    <source>
        <dbReference type="Proteomes" id="UP000001996"/>
    </source>
</evidence>
<dbReference type="AlphaFoldDB" id="A5E5D1"/>
<dbReference type="EMBL" id="CH981530">
    <property type="protein sequence ID" value="EDK46639.1"/>
    <property type="molecule type" value="Genomic_DNA"/>
</dbReference>
<dbReference type="OrthoDB" id="5277092at2759"/>
<organism evidence="2 3">
    <name type="scientific">Lodderomyces elongisporus (strain ATCC 11503 / CBS 2605 / JCM 1781 / NBRC 1676 / NRRL YB-4239)</name>
    <name type="common">Yeast</name>
    <name type="synonym">Saccharomyces elongisporus</name>
    <dbReference type="NCBI Taxonomy" id="379508"/>
    <lineage>
        <taxon>Eukaryota</taxon>
        <taxon>Fungi</taxon>
        <taxon>Dikarya</taxon>
        <taxon>Ascomycota</taxon>
        <taxon>Saccharomycotina</taxon>
        <taxon>Pichiomycetes</taxon>
        <taxon>Debaryomycetaceae</taxon>
        <taxon>Candida/Lodderomyces clade</taxon>
        <taxon>Lodderomyces</taxon>
    </lineage>
</organism>
<evidence type="ECO:0000313" key="2">
    <source>
        <dbReference type="EMBL" id="EDK46639.1"/>
    </source>
</evidence>
<feature type="compositionally biased region" description="Polar residues" evidence="1">
    <location>
        <begin position="32"/>
        <end position="51"/>
    </location>
</feature>
<gene>
    <name evidence="2" type="ORF">LELG_04820</name>
</gene>
<dbReference type="VEuPathDB" id="FungiDB:LELG_04820"/>
<reference evidence="2 3" key="1">
    <citation type="journal article" date="2009" name="Nature">
        <title>Evolution of pathogenicity and sexual reproduction in eight Candida genomes.</title>
        <authorList>
            <person name="Butler G."/>
            <person name="Rasmussen M.D."/>
            <person name="Lin M.F."/>
            <person name="Santos M.A."/>
            <person name="Sakthikumar S."/>
            <person name="Munro C.A."/>
            <person name="Rheinbay E."/>
            <person name="Grabherr M."/>
            <person name="Forche A."/>
            <person name="Reedy J.L."/>
            <person name="Agrafioti I."/>
            <person name="Arnaud M.B."/>
            <person name="Bates S."/>
            <person name="Brown A.J."/>
            <person name="Brunke S."/>
            <person name="Costanzo M.C."/>
            <person name="Fitzpatrick D.A."/>
            <person name="de Groot P.W."/>
            <person name="Harris D."/>
            <person name="Hoyer L.L."/>
            <person name="Hube B."/>
            <person name="Klis F.M."/>
            <person name="Kodira C."/>
            <person name="Lennard N."/>
            <person name="Logue M.E."/>
            <person name="Martin R."/>
            <person name="Neiman A.M."/>
            <person name="Nikolaou E."/>
            <person name="Quail M.A."/>
            <person name="Quinn J."/>
            <person name="Santos M.C."/>
            <person name="Schmitzberger F.F."/>
            <person name="Sherlock G."/>
            <person name="Shah P."/>
            <person name="Silverstein K.A."/>
            <person name="Skrzypek M.S."/>
            <person name="Soll D."/>
            <person name="Staggs R."/>
            <person name="Stansfield I."/>
            <person name="Stumpf M.P."/>
            <person name="Sudbery P.E."/>
            <person name="Srikantha T."/>
            <person name="Zeng Q."/>
            <person name="Berman J."/>
            <person name="Berriman M."/>
            <person name="Heitman J."/>
            <person name="Gow N.A."/>
            <person name="Lorenz M.C."/>
            <person name="Birren B.W."/>
            <person name="Kellis M."/>
            <person name="Cuomo C.A."/>
        </authorList>
    </citation>
    <scope>NUCLEOTIDE SEQUENCE [LARGE SCALE GENOMIC DNA]</scope>
    <source>
        <strain evidence="3">ATCC 11503 / BCRC 21390 / CBS 2605 / JCM 1781 / NBRC 1676 / NRRL YB-4239</strain>
    </source>
</reference>